<dbReference type="PANTHER" id="PTHR10279">
    <property type="entry name" value="ORNITHINE DECARBOXYLASE ANTIZYME"/>
    <property type="match status" value="1"/>
</dbReference>
<keyword evidence="5" id="KW-0688">Ribosomal frameshifting</keyword>
<evidence type="ECO:0000256" key="5">
    <source>
        <dbReference type="ARBA" id="ARBA00022758"/>
    </source>
</evidence>
<dbReference type="InterPro" id="IPR038581">
    <property type="entry name" value="ODC_AZ_sf"/>
</dbReference>
<dbReference type="PANTHER" id="PTHR10279:SF10">
    <property type="entry name" value="ORNITHINE DECARBOXYLASE ANTIZYME"/>
    <property type="match status" value="1"/>
</dbReference>
<comment type="caution">
    <text evidence="7">The sequence shown here is derived from an EMBL/GenBank/DDBJ whole genome shotgun (WGS) entry which is preliminary data.</text>
</comment>
<evidence type="ECO:0000256" key="1">
    <source>
        <dbReference type="ARBA" id="ARBA00002307"/>
    </source>
</evidence>
<sequence length="314" mass="33744">MAPMKQSNNQSSSNYGEGIVRQANILASCYIVDAATASLKGLHYCTTGAAGAECPPLAALTTTNELALTPKANKSSSRASMRGRRSGSSTSADSSAWQRRRGGAALRIREECERFFCETLRAMFLGEGNSAPQHSGLAGVYNSSFDSDQGTMDVGRQGSAGLPSAIAPNGQLTPPDDFPISDATVMGSRRGYGVAVHGGIRGWMEIWDYAGGSSFRAFVAEDVSRETRSLFVFFDSHSISRDLKQALVALIELAEGPFACSHMVICLERSIPEEDTRALTKGLQWAGFSLTTLDFWTSGFDVVSSRWLFMGMEV</sequence>
<dbReference type="SUPFAM" id="SSF55729">
    <property type="entry name" value="Acyl-CoA N-acyltransferases (Nat)"/>
    <property type="match status" value="1"/>
</dbReference>
<dbReference type="EMBL" id="BAAFSV010000002">
    <property type="protein sequence ID" value="GAB1315271.1"/>
    <property type="molecule type" value="Genomic_DNA"/>
</dbReference>
<keyword evidence="8" id="KW-1185">Reference proteome</keyword>
<gene>
    <name evidence="7" type="ORF">MFIFM68171_05481</name>
</gene>
<evidence type="ECO:0000256" key="6">
    <source>
        <dbReference type="SAM" id="MobiDB-lite"/>
    </source>
</evidence>
<accession>A0ABQ0GBX5</accession>
<evidence type="ECO:0000313" key="8">
    <source>
        <dbReference type="Proteomes" id="UP001628179"/>
    </source>
</evidence>
<comment type="subunit">
    <text evidence="3">Interacts with ODC and thereby sterically blocks ODC homodimerization.</text>
</comment>
<dbReference type="InterPro" id="IPR016181">
    <property type="entry name" value="Acyl_CoA_acyltransferase"/>
</dbReference>
<dbReference type="InterPro" id="IPR002993">
    <property type="entry name" value="ODC_AZ"/>
</dbReference>
<dbReference type="Pfam" id="PF02100">
    <property type="entry name" value="ODC_AZ"/>
    <property type="match status" value="1"/>
</dbReference>
<protein>
    <recommendedName>
        <fullName evidence="4">Ornithine decarboxylase antizyme</fullName>
    </recommendedName>
</protein>
<dbReference type="Proteomes" id="UP001628179">
    <property type="component" value="Unassembled WGS sequence"/>
</dbReference>
<proteinExistence type="inferred from homology"/>
<evidence type="ECO:0000313" key="7">
    <source>
        <dbReference type="EMBL" id="GAB1315271.1"/>
    </source>
</evidence>
<dbReference type="Gene3D" id="3.40.630.60">
    <property type="match status" value="1"/>
</dbReference>
<comment type="similarity">
    <text evidence="2">Belongs to the ODC antizyme family.</text>
</comment>
<dbReference type="RefSeq" id="XP_070917002.1">
    <property type="nucleotide sequence ID" value="XM_071060901.1"/>
</dbReference>
<evidence type="ECO:0000256" key="3">
    <source>
        <dbReference type="ARBA" id="ARBA00011486"/>
    </source>
</evidence>
<evidence type="ECO:0000256" key="2">
    <source>
        <dbReference type="ARBA" id="ARBA00008796"/>
    </source>
</evidence>
<dbReference type="GeneID" id="98176224"/>
<reference evidence="7 8" key="1">
    <citation type="submission" date="2024-09" db="EMBL/GenBank/DDBJ databases">
        <title>Itraconazole resistance in Madurella fahalii resulting from another homologue of gene encoding cytochrome P450 14-alpha sterol demethylase (CYP51).</title>
        <authorList>
            <person name="Yoshioka I."/>
            <person name="Fahal A.H."/>
            <person name="Kaneko S."/>
            <person name="Yaguchi T."/>
        </authorList>
    </citation>
    <scope>NUCLEOTIDE SEQUENCE [LARGE SCALE GENOMIC DNA]</scope>
    <source>
        <strain evidence="7 8">IFM 68171</strain>
    </source>
</reference>
<feature type="compositionally biased region" description="Low complexity" evidence="6">
    <location>
        <begin position="68"/>
        <end position="96"/>
    </location>
</feature>
<feature type="region of interest" description="Disordered" evidence="6">
    <location>
        <begin position="68"/>
        <end position="100"/>
    </location>
</feature>
<comment type="function">
    <text evidence="1">Ornithine decarboxylase (ODC) antizyme protein that negatively regulates ODC activity and intracellular polyamine biosynthesis in response to increased intracellular polyamine levels. Binds to ODC monomers, inhibiting the assembly of the functional ODC homodimer, and targets the monomers for ubiquitin-independent proteolytic destruction by the 26S proteasome.</text>
</comment>
<evidence type="ECO:0000256" key="4">
    <source>
        <dbReference type="ARBA" id="ARBA00017712"/>
    </source>
</evidence>
<organism evidence="7 8">
    <name type="scientific">Madurella fahalii</name>
    <dbReference type="NCBI Taxonomy" id="1157608"/>
    <lineage>
        <taxon>Eukaryota</taxon>
        <taxon>Fungi</taxon>
        <taxon>Dikarya</taxon>
        <taxon>Ascomycota</taxon>
        <taxon>Pezizomycotina</taxon>
        <taxon>Sordariomycetes</taxon>
        <taxon>Sordariomycetidae</taxon>
        <taxon>Sordariales</taxon>
        <taxon>Sordariales incertae sedis</taxon>
        <taxon>Madurella</taxon>
    </lineage>
</organism>
<name>A0ABQ0GBX5_9PEZI</name>